<reference evidence="2" key="1">
    <citation type="submission" date="2023-03" db="EMBL/GenBank/DDBJ databases">
        <title>Massive genome expansion in bonnet fungi (Mycena s.s.) driven by repeated elements and novel gene families across ecological guilds.</title>
        <authorList>
            <consortium name="Lawrence Berkeley National Laboratory"/>
            <person name="Harder C.B."/>
            <person name="Miyauchi S."/>
            <person name="Viragh M."/>
            <person name="Kuo A."/>
            <person name="Thoen E."/>
            <person name="Andreopoulos B."/>
            <person name="Lu D."/>
            <person name="Skrede I."/>
            <person name="Drula E."/>
            <person name="Henrissat B."/>
            <person name="Morin E."/>
            <person name="Kohler A."/>
            <person name="Barry K."/>
            <person name="LaButti K."/>
            <person name="Morin E."/>
            <person name="Salamov A."/>
            <person name="Lipzen A."/>
            <person name="Mereny Z."/>
            <person name="Hegedus B."/>
            <person name="Baldrian P."/>
            <person name="Stursova M."/>
            <person name="Weitz H."/>
            <person name="Taylor A."/>
            <person name="Grigoriev I.V."/>
            <person name="Nagy L.G."/>
            <person name="Martin F."/>
            <person name="Kauserud H."/>
        </authorList>
    </citation>
    <scope>NUCLEOTIDE SEQUENCE</scope>
    <source>
        <strain evidence="2">CBHHK067</strain>
    </source>
</reference>
<organism evidence="2 3">
    <name type="scientific">Mycena rosella</name>
    <name type="common">Pink bonnet</name>
    <name type="synonym">Agaricus rosellus</name>
    <dbReference type="NCBI Taxonomy" id="1033263"/>
    <lineage>
        <taxon>Eukaryota</taxon>
        <taxon>Fungi</taxon>
        <taxon>Dikarya</taxon>
        <taxon>Basidiomycota</taxon>
        <taxon>Agaricomycotina</taxon>
        <taxon>Agaricomycetes</taxon>
        <taxon>Agaricomycetidae</taxon>
        <taxon>Agaricales</taxon>
        <taxon>Marasmiineae</taxon>
        <taxon>Mycenaceae</taxon>
        <taxon>Mycena</taxon>
    </lineage>
</organism>
<dbReference type="Proteomes" id="UP001221757">
    <property type="component" value="Unassembled WGS sequence"/>
</dbReference>
<name>A0AAD7GIW0_MYCRO</name>
<accession>A0AAD7GIW0</accession>
<dbReference type="EMBL" id="JARKIE010000067">
    <property type="protein sequence ID" value="KAJ7690096.1"/>
    <property type="molecule type" value="Genomic_DNA"/>
</dbReference>
<keyword evidence="3" id="KW-1185">Reference proteome</keyword>
<evidence type="ECO:0000256" key="1">
    <source>
        <dbReference type="SAM" id="MobiDB-lite"/>
    </source>
</evidence>
<comment type="caution">
    <text evidence="2">The sequence shown here is derived from an EMBL/GenBank/DDBJ whole genome shotgun (WGS) entry which is preliminary data.</text>
</comment>
<sequence length="583" mass="65722">MQPSIKLLAFTDVPRDEDALNFRSTRSGRLFSPWIDPVTTTSTFSIADAVAAAQLHGPQDEDLAELDSSPARVTILVHSPWPLEPNPIATTSPTQTPRRHHKQTLQNKDAIRELAKTRTDVLFVSPSRHPRHYTSKAPSITAKFHLRKVRITSTGWVGLRDDGVSPEESAAHAQETGYSPTHLLPDFFGPAAIFHGFHLVEYVASGSRPIIDQIGTVCGVFGDCPPKADFIERVHDPAVEAMEEVRVHCSVSEERQRHRHGNWANLSAGDSMGGGQVRPGALVNGVVNTAVLVTLLSNLVFITYAGFATGLLATWAPNLFDFYVDYMKLFYHHHPNLHRPFLNGIWCAVTFNLGPMTCALGHRDFANLLLGGRAPHSVDCKLIIKFPPGTTILIPSAAIFHSNIPIVDGERWYSFMQYTARGIFCWIEHGFQSEEAYLATLTKKEQEEEIALGKQRATEGVGLLSTLAELEAMKHRSKIKEDSQAYQEHLEDTHRTKASYRAKKGEYLHWKQHVHRMEAKDQCRRKAEQTAPNKPRDYEVDWEVYKQKKQEDLERRVVDARFEGEAGCTRFEFEDGSVRYRYH</sequence>
<feature type="region of interest" description="Disordered" evidence="1">
    <location>
        <begin position="84"/>
        <end position="105"/>
    </location>
</feature>
<gene>
    <name evidence="2" type="ORF">B0H17DRAFT_1201888</name>
</gene>
<evidence type="ECO:0000313" key="2">
    <source>
        <dbReference type="EMBL" id="KAJ7690096.1"/>
    </source>
</evidence>
<dbReference type="AlphaFoldDB" id="A0AAD7GIW0"/>
<proteinExistence type="predicted"/>
<evidence type="ECO:0000313" key="3">
    <source>
        <dbReference type="Proteomes" id="UP001221757"/>
    </source>
</evidence>
<protein>
    <submittedName>
        <fullName evidence="2">Uncharacterized protein</fullName>
    </submittedName>
</protein>